<keyword evidence="14" id="KW-1185">Reference proteome</keyword>
<evidence type="ECO:0000256" key="2">
    <source>
        <dbReference type="ARBA" id="ARBA00005590"/>
    </source>
</evidence>
<keyword evidence="7 11" id="KW-1133">Transmembrane helix</keyword>
<comment type="similarity">
    <text evidence="2">Belongs to the amino acid/polyamine transporter 2 family. Amino acid/auxin permease (AAAP) (TC 2.A.18.1) subfamily.</text>
</comment>
<comment type="function">
    <text evidence="10">Carrier protein involved in proton-driven auxin influx. Mediates the formation of auxin gradient from developing leaves (site of auxin biosynthesis) to tips by contributing to the loading of auxin in vascular tissues and facilitating acropetal (base to tip) auxin transport within inner tissues of the root apex, and basipetal (tip to base) auxin transport within outer tissues of the root apex. May be involved in lateral roots and nodules formation.</text>
</comment>
<proteinExistence type="inferred from homology"/>
<evidence type="ECO:0000256" key="3">
    <source>
        <dbReference type="ARBA" id="ARBA00022448"/>
    </source>
</evidence>
<protein>
    <recommendedName>
        <fullName evidence="12">Amino acid transporter transmembrane domain-containing protein</fullName>
    </recommendedName>
</protein>
<dbReference type="EMBL" id="JADGMS010000009">
    <property type="protein sequence ID" value="KAF9676145.1"/>
    <property type="molecule type" value="Genomic_DNA"/>
</dbReference>
<evidence type="ECO:0000313" key="13">
    <source>
        <dbReference type="EMBL" id="KAF9676145.1"/>
    </source>
</evidence>
<evidence type="ECO:0000256" key="6">
    <source>
        <dbReference type="ARBA" id="ARBA00022970"/>
    </source>
</evidence>
<feature type="transmembrane region" description="Helical" evidence="11">
    <location>
        <begin position="399"/>
        <end position="422"/>
    </location>
</feature>
<reference evidence="13 14" key="1">
    <citation type="submission" date="2020-10" db="EMBL/GenBank/DDBJ databases">
        <title>Plant Genome Project.</title>
        <authorList>
            <person name="Zhang R.-G."/>
        </authorList>
    </citation>
    <scope>NUCLEOTIDE SEQUENCE [LARGE SCALE GENOMIC DNA]</scope>
    <source>
        <strain evidence="13">FAFU-HL-1</strain>
        <tissue evidence="13">Leaf</tissue>
    </source>
</reference>
<comment type="subcellular location">
    <subcellularLocation>
        <location evidence="1">Endomembrane system</location>
        <topology evidence="1">Multi-pass membrane protein</topology>
    </subcellularLocation>
</comment>
<evidence type="ECO:0000256" key="8">
    <source>
        <dbReference type="ARBA" id="ARBA00023136"/>
    </source>
</evidence>
<keyword evidence="9" id="KW-0927">Auxin signaling pathway</keyword>
<feature type="transmembrane region" description="Helical" evidence="11">
    <location>
        <begin position="253"/>
        <end position="272"/>
    </location>
</feature>
<organism evidence="13 14">
    <name type="scientific">Salix dunnii</name>
    <dbReference type="NCBI Taxonomy" id="1413687"/>
    <lineage>
        <taxon>Eukaryota</taxon>
        <taxon>Viridiplantae</taxon>
        <taxon>Streptophyta</taxon>
        <taxon>Embryophyta</taxon>
        <taxon>Tracheophyta</taxon>
        <taxon>Spermatophyta</taxon>
        <taxon>Magnoliopsida</taxon>
        <taxon>eudicotyledons</taxon>
        <taxon>Gunneridae</taxon>
        <taxon>Pentapetalae</taxon>
        <taxon>rosids</taxon>
        <taxon>fabids</taxon>
        <taxon>Malpighiales</taxon>
        <taxon>Salicaceae</taxon>
        <taxon>Saliceae</taxon>
        <taxon>Salix</taxon>
    </lineage>
</organism>
<evidence type="ECO:0000256" key="4">
    <source>
        <dbReference type="ARBA" id="ARBA00022692"/>
    </source>
</evidence>
<feature type="transmembrane region" description="Helical" evidence="11">
    <location>
        <begin position="225"/>
        <end position="246"/>
    </location>
</feature>
<sequence>MATDKIVETVIVGNYVEMETEGKPNDMKARFSKFLWHGGSAYDAWFSCASNQVAQVLLTLPYSFSQLGMLSGICFQLFYGLLGSWTAYLISILYVEYRTRKEREKVEFRNHVIQWFEVLDGLLGKYWRNVGLAFNCTFLLFGSVIQLIACASNIYYINDNLDKRTWTYIFGACCATTVFIPSFHNYRMWSFLGLVMTTYTAWYLTIASLLHGQVEGVKHSGPAKIVLYFTGATNILYTFGGHAVTVRSSNDSLTCVCELLMAGFFNTQTALLRRGRQKGNNARYVEASEIQGHILTGYSFITFGFACTPLYFVWEKAIGMHECKSLCKRAAARLPVVIPIWFLAIIFPFFGPINSTVGSLLVSFTVYIIPALAHMFTFKSSAARENAVEQPPKFMGRWVGTYMMNSFVVVWVLIVGFGFGGWASVTNFVHQIDTFGLFTKCYQCPPPTMPPPLPHLNATAAPPPLHHPLNHTRSP</sequence>
<keyword evidence="6" id="KW-0029">Amino-acid transport</keyword>
<feature type="transmembrane region" description="Helical" evidence="11">
    <location>
        <begin position="334"/>
        <end position="351"/>
    </location>
</feature>
<dbReference type="GO" id="GO:0006865">
    <property type="term" value="P:amino acid transport"/>
    <property type="evidence" value="ECO:0007669"/>
    <property type="project" value="UniProtKB-KW"/>
</dbReference>
<comment type="caution">
    <text evidence="13">The sequence shown here is derived from an EMBL/GenBank/DDBJ whole genome shotgun (WGS) entry which is preliminary data.</text>
</comment>
<evidence type="ECO:0000256" key="11">
    <source>
        <dbReference type="SAM" id="Phobius"/>
    </source>
</evidence>
<dbReference type="Pfam" id="PF01490">
    <property type="entry name" value="Aa_trans"/>
    <property type="match status" value="2"/>
</dbReference>
<dbReference type="Proteomes" id="UP000657918">
    <property type="component" value="Unassembled WGS sequence"/>
</dbReference>
<dbReference type="GO" id="GO:0009734">
    <property type="term" value="P:auxin-activated signaling pathway"/>
    <property type="evidence" value="ECO:0007669"/>
    <property type="project" value="UniProtKB-KW"/>
</dbReference>
<evidence type="ECO:0000256" key="5">
    <source>
        <dbReference type="ARBA" id="ARBA00022847"/>
    </source>
</evidence>
<dbReference type="PANTHER" id="PTHR48017">
    <property type="entry name" value="OS05G0424000 PROTEIN-RELATED"/>
    <property type="match status" value="1"/>
</dbReference>
<dbReference type="GO" id="GO:0015293">
    <property type="term" value="F:symporter activity"/>
    <property type="evidence" value="ECO:0007669"/>
    <property type="project" value="UniProtKB-KW"/>
</dbReference>
<feature type="domain" description="Amino acid transporter transmembrane" evidence="12">
    <location>
        <begin position="299"/>
        <end position="414"/>
    </location>
</feature>
<evidence type="ECO:0000256" key="10">
    <source>
        <dbReference type="ARBA" id="ARBA00045588"/>
    </source>
</evidence>
<keyword evidence="8 11" id="KW-0472">Membrane</keyword>
<feature type="transmembrane region" description="Helical" evidence="11">
    <location>
        <begin position="191"/>
        <end position="213"/>
    </location>
</feature>
<evidence type="ECO:0000313" key="14">
    <source>
        <dbReference type="Proteomes" id="UP000657918"/>
    </source>
</evidence>
<accession>A0A835MSN6</accession>
<dbReference type="GO" id="GO:0012505">
    <property type="term" value="C:endomembrane system"/>
    <property type="evidence" value="ECO:0007669"/>
    <property type="project" value="UniProtKB-SubCell"/>
</dbReference>
<evidence type="ECO:0000259" key="12">
    <source>
        <dbReference type="Pfam" id="PF01490"/>
    </source>
</evidence>
<dbReference type="OrthoDB" id="40134at2759"/>
<evidence type="ECO:0000256" key="1">
    <source>
        <dbReference type="ARBA" id="ARBA00004127"/>
    </source>
</evidence>
<feature type="transmembrane region" description="Helical" evidence="11">
    <location>
        <begin position="132"/>
        <end position="154"/>
    </location>
</feature>
<name>A0A835MSN6_9ROSI</name>
<feature type="transmembrane region" description="Helical" evidence="11">
    <location>
        <begin position="67"/>
        <end position="95"/>
    </location>
</feature>
<keyword evidence="4 11" id="KW-0812">Transmembrane</keyword>
<evidence type="ECO:0000256" key="9">
    <source>
        <dbReference type="ARBA" id="ARBA00023294"/>
    </source>
</evidence>
<feature type="transmembrane region" description="Helical" evidence="11">
    <location>
        <begin position="357"/>
        <end position="378"/>
    </location>
</feature>
<dbReference type="InterPro" id="IPR013057">
    <property type="entry name" value="AA_transpt_TM"/>
</dbReference>
<evidence type="ECO:0000256" key="7">
    <source>
        <dbReference type="ARBA" id="ARBA00022989"/>
    </source>
</evidence>
<dbReference type="AlphaFoldDB" id="A0A835MSN6"/>
<keyword evidence="3" id="KW-0813">Transport</keyword>
<feature type="transmembrane region" description="Helical" evidence="11">
    <location>
        <begin position="292"/>
        <end position="314"/>
    </location>
</feature>
<keyword evidence="5" id="KW-0769">Symport</keyword>
<gene>
    <name evidence="13" type="ORF">SADUNF_Sadunf09G0107800</name>
</gene>
<feature type="transmembrane region" description="Helical" evidence="11">
    <location>
        <begin position="166"/>
        <end position="184"/>
    </location>
</feature>
<feature type="domain" description="Amino acid transporter transmembrane" evidence="12">
    <location>
        <begin position="37"/>
        <end position="246"/>
    </location>
</feature>